<gene>
    <name evidence="13" type="ORF">AUJ29_00685</name>
</gene>
<evidence type="ECO:0000259" key="11">
    <source>
        <dbReference type="Pfam" id="PF02879"/>
    </source>
</evidence>
<dbReference type="SUPFAM" id="SSF53738">
    <property type="entry name" value="Phosphoglucomutase, first 3 domains"/>
    <property type="match status" value="3"/>
</dbReference>
<evidence type="ECO:0000256" key="4">
    <source>
        <dbReference type="ARBA" id="ARBA00022723"/>
    </source>
</evidence>
<evidence type="ECO:0008006" key="15">
    <source>
        <dbReference type="Google" id="ProtNLM"/>
    </source>
</evidence>
<dbReference type="InterPro" id="IPR016066">
    <property type="entry name" value="A-D-PHexomutase_CS"/>
</dbReference>
<protein>
    <recommendedName>
        <fullName evidence="15">Phosphomannomutase/phosphoglucomutase</fullName>
    </recommendedName>
</protein>
<feature type="domain" description="Alpha-D-phosphohexomutase alpha/beta/alpha" evidence="11">
    <location>
        <begin position="159"/>
        <end position="258"/>
    </location>
</feature>
<dbReference type="PRINTS" id="PR00509">
    <property type="entry name" value="PGMPMM"/>
</dbReference>
<dbReference type="Pfam" id="PF02879">
    <property type="entry name" value="PGM_PMM_II"/>
    <property type="match status" value="1"/>
</dbReference>
<evidence type="ECO:0000256" key="5">
    <source>
        <dbReference type="ARBA" id="ARBA00022842"/>
    </source>
</evidence>
<evidence type="ECO:0000313" key="13">
    <source>
        <dbReference type="EMBL" id="OIO17934.1"/>
    </source>
</evidence>
<keyword evidence="3" id="KW-0597">Phosphoprotein</keyword>
<reference evidence="13 14" key="1">
    <citation type="journal article" date="2016" name="Environ. Microbiol.">
        <title>Genomic resolution of a cold subsurface aquifer community provides metabolic insights for novel microbes adapted to high CO concentrations.</title>
        <authorList>
            <person name="Probst A.J."/>
            <person name="Castelle C.J."/>
            <person name="Singh A."/>
            <person name="Brown C.T."/>
            <person name="Anantharaman K."/>
            <person name="Sharon I."/>
            <person name="Hug L.A."/>
            <person name="Burstein D."/>
            <person name="Emerson J.B."/>
            <person name="Thomas B.C."/>
            <person name="Banfield J.F."/>
        </authorList>
    </citation>
    <scope>NUCLEOTIDE SEQUENCE [LARGE SCALE GENOMIC DNA]</scope>
    <source>
        <strain evidence="13">CG1_02_38_13</strain>
    </source>
</reference>
<dbReference type="InterPro" id="IPR005845">
    <property type="entry name" value="A-D-PHexomutase_a/b/a-II"/>
</dbReference>
<feature type="domain" description="Alpha-D-phosphohexomutase alpha/beta/alpha" evidence="10">
    <location>
        <begin position="10"/>
        <end position="116"/>
    </location>
</feature>
<dbReference type="GO" id="GO:0000287">
    <property type="term" value="F:magnesium ion binding"/>
    <property type="evidence" value="ECO:0007669"/>
    <property type="project" value="InterPro"/>
</dbReference>
<comment type="similarity">
    <text evidence="2 7">Belongs to the phosphohexose mutase family.</text>
</comment>
<dbReference type="AlphaFoldDB" id="A0A1J4U5T7"/>
<dbReference type="Gene3D" id="3.40.120.10">
    <property type="entry name" value="Alpha-D-Glucose-1,6-Bisphosphate, subunit A, domain 3"/>
    <property type="match status" value="3"/>
</dbReference>
<dbReference type="GO" id="GO:0016868">
    <property type="term" value="F:intramolecular phosphotransferase activity"/>
    <property type="evidence" value="ECO:0007669"/>
    <property type="project" value="InterPro"/>
</dbReference>
<accession>A0A1J4U5T7</accession>
<dbReference type="PROSITE" id="PS00710">
    <property type="entry name" value="PGM_PMM"/>
    <property type="match status" value="1"/>
</dbReference>
<evidence type="ECO:0000259" key="10">
    <source>
        <dbReference type="Pfam" id="PF02878"/>
    </source>
</evidence>
<feature type="domain" description="Alpha-D-phosphohexomutase alpha/beta/alpha" evidence="12">
    <location>
        <begin position="264"/>
        <end position="368"/>
    </location>
</feature>
<evidence type="ECO:0000259" key="12">
    <source>
        <dbReference type="Pfam" id="PF02880"/>
    </source>
</evidence>
<sequence>MNKKNINFKIFKAYDIRGIYPSELNREAVFAIGRAFARKTRAKQVVVGRDMRLSGSILKKYLIQGLAQEGVREIIDIGLVPIDAVYFSVGILKYEAGIVITASHNPKEYNGLKMVRRSVDDMDWVRGNDLARIVQKVNTGGKNVGNGEIKIIKKNIYPEYIRHVLSFVNVKNIKPLKVVIDAGNGMAGKVMPILEKYLPIKTIHLNYRLDGNFPAHPSNPLLPESQVQISKKIKETKADCGVIFDGDTDRLFFVDEDGKFIRADITLLLLAKLFLEREAGAGIAYNLICSKIVPKMIEQWGGRAIRTAVGFVNVAQGMKKNKGIMGGEVSAHYSFRDNTYADSGFIALVILLELLSEIDKPLSQIVKPFYAYHKLPEINTLVEDIDEKIEEIKNKYKRCSQDYLDGVTVDNWEKRGWWFNVRPSNTEPLLRLTIEAKDKKMTMKLKKDLVKLIKK</sequence>
<dbReference type="PANTHER" id="PTHR43771">
    <property type="entry name" value="PHOSPHOMANNOMUTASE"/>
    <property type="match status" value="1"/>
</dbReference>
<evidence type="ECO:0000259" key="9">
    <source>
        <dbReference type="Pfam" id="PF00408"/>
    </source>
</evidence>
<dbReference type="EMBL" id="MNVB01000019">
    <property type="protein sequence ID" value="OIO17934.1"/>
    <property type="molecule type" value="Genomic_DNA"/>
</dbReference>
<feature type="coiled-coil region" evidence="8">
    <location>
        <begin position="375"/>
        <end position="402"/>
    </location>
</feature>
<keyword evidence="5 7" id="KW-0460">Magnesium</keyword>
<dbReference type="GO" id="GO:0005975">
    <property type="term" value="P:carbohydrate metabolic process"/>
    <property type="evidence" value="ECO:0007669"/>
    <property type="project" value="InterPro"/>
</dbReference>
<evidence type="ECO:0000256" key="2">
    <source>
        <dbReference type="ARBA" id="ARBA00010231"/>
    </source>
</evidence>
<feature type="domain" description="Alpha-D-phosphohexomutase C-terminal" evidence="9">
    <location>
        <begin position="378"/>
        <end position="451"/>
    </location>
</feature>
<organism evidence="13 14">
    <name type="scientific">Candidatus Kuenenbacteria bacterium CG1_02_38_13</name>
    <dbReference type="NCBI Taxonomy" id="1805235"/>
    <lineage>
        <taxon>Bacteria</taxon>
        <taxon>Candidatus Kueneniibacteriota</taxon>
    </lineage>
</organism>
<dbReference type="InterPro" id="IPR016055">
    <property type="entry name" value="A-D-PHexomutase_a/b/a-I/II/III"/>
</dbReference>
<dbReference type="Pfam" id="PF02880">
    <property type="entry name" value="PGM_PMM_III"/>
    <property type="match status" value="1"/>
</dbReference>
<evidence type="ECO:0000256" key="6">
    <source>
        <dbReference type="ARBA" id="ARBA00023235"/>
    </source>
</evidence>
<keyword evidence="6" id="KW-0413">Isomerase</keyword>
<evidence type="ECO:0000256" key="7">
    <source>
        <dbReference type="RuleBase" id="RU004326"/>
    </source>
</evidence>
<comment type="cofactor">
    <cofactor evidence="1">
        <name>Mg(2+)</name>
        <dbReference type="ChEBI" id="CHEBI:18420"/>
    </cofactor>
</comment>
<evidence type="ECO:0000256" key="3">
    <source>
        <dbReference type="ARBA" id="ARBA00022553"/>
    </source>
</evidence>
<dbReference type="SUPFAM" id="SSF55957">
    <property type="entry name" value="Phosphoglucomutase, C-terminal domain"/>
    <property type="match status" value="1"/>
</dbReference>
<evidence type="ECO:0000256" key="1">
    <source>
        <dbReference type="ARBA" id="ARBA00001946"/>
    </source>
</evidence>
<name>A0A1J4U5T7_9BACT</name>
<dbReference type="CDD" id="cd03089">
    <property type="entry name" value="PMM_PGM"/>
    <property type="match status" value="1"/>
</dbReference>
<dbReference type="Gene3D" id="3.30.310.50">
    <property type="entry name" value="Alpha-D-phosphohexomutase, C-terminal domain"/>
    <property type="match status" value="1"/>
</dbReference>
<dbReference type="Pfam" id="PF02878">
    <property type="entry name" value="PGM_PMM_I"/>
    <property type="match status" value="1"/>
</dbReference>
<evidence type="ECO:0000256" key="8">
    <source>
        <dbReference type="SAM" id="Coils"/>
    </source>
</evidence>
<dbReference type="InterPro" id="IPR005846">
    <property type="entry name" value="A-D-PHexomutase_a/b/a-III"/>
</dbReference>
<keyword evidence="8" id="KW-0175">Coiled coil</keyword>
<dbReference type="Proteomes" id="UP000182465">
    <property type="component" value="Unassembled WGS sequence"/>
</dbReference>
<keyword evidence="4 7" id="KW-0479">Metal-binding</keyword>
<dbReference type="Pfam" id="PF00408">
    <property type="entry name" value="PGM_PMM_IV"/>
    <property type="match status" value="1"/>
</dbReference>
<dbReference type="InterPro" id="IPR005844">
    <property type="entry name" value="A-D-PHexomutase_a/b/a-I"/>
</dbReference>
<dbReference type="InterPro" id="IPR005843">
    <property type="entry name" value="A-D-PHexomutase_C"/>
</dbReference>
<dbReference type="InterPro" id="IPR036900">
    <property type="entry name" value="A-D-PHexomutase_C_sf"/>
</dbReference>
<evidence type="ECO:0000313" key="14">
    <source>
        <dbReference type="Proteomes" id="UP000182465"/>
    </source>
</evidence>
<dbReference type="InterPro" id="IPR005841">
    <property type="entry name" value="Alpha-D-phosphohexomutase_SF"/>
</dbReference>
<proteinExistence type="inferred from homology"/>
<comment type="caution">
    <text evidence="13">The sequence shown here is derived from an EMBL/GenBank/DDBJ whole genome shotgun (WGS) entry which is preliminary data.</text>
</comment>
<dbReference type="PANTHER" id="PTHR43771:SF1">
    <property type="entry name" value="PHOSPHOMANNOMUTASE"/>
    <property type="match status" value="1"/>
</dbReference>